<proteinExistence type="predicted"/>
<dbReference type="Proteomes" id="UP001177670">
    <property type="component" value="Unassembled WGS sequence"/>
</dbReference>
<accession>A0AA40KU79</accession>
<dbReference type="AlphaFoldDB" id="A0AA40KU79"/>
<gene>
    <name evidence="2" type="ORF">K0M31_014297</name>
</gene>
<feature type="compositionally biased region" description="Basic and acidic residues" evidence="1">
    <location>
        <begin position="162"/>
        <end position="190"/>
    </location>
</feature>
<evidence type="ECO:0000313" key="3">
    <source>
        <dbReference type="Proteomes" id="UP001177670"/>
    </source>
</evidence>
<sequence length="224" mass="25258">MIKSSAITCLTVKSVRHVFERTLNLRNVRLFSIFDDRRLHFCATVDSTEPVPVSLAARFVVSTEKKESRKLSENVLKVRGIDGQKRDEQNRPGIRRGGPIKSVSEVIESAFLWAFGITLGGPRRPFPCPTPWNRRNAKGGLLGSRPLALSCVFGEQEATRGTGEESAKSWEKGKRSKDDGGKKKEMEERKKRERGRKVNRINDTVVVGIQDQCRSRCASNRFEN</sequence>
<evidence type="ECO:0000256" key="1">
    <source>
        <dbReference type="SAM" id="MobiDB-lite"/>
    </source>
</evidence>
<protein>
    <submittedName>
        <fullName evidence="2">Uncharacterized protein</fullName>
    </submittedName>
</protein>
<organism evidence="2 3">
    <name type="scientific">Melipona bicolor</name>
    <dbReference type="NCBI Taxonomy" id="60889"/>
    <lineage>
        <taxon>Eukaryota</taxon>
        <taxon>Metazoa</taxon>
        <taxon>Ecdysozoa</taxon>
        <taxon>Arthropoda</taxon>
        <taxon>Hexapoda</taxon>
        <taxon>Insecta</taxon>
        <taxon>Pterygota</taxon>
        <taxon>Neoptera</taxon>
        <taxon>Endopterygota</taxon>
        <taxon>Hymenoptera</taxon>
        <taxon>Apocrita</taxon>
        <taxon>Aculeata</taxon>
        <taxon>Apoidea</taxon>
        <taxon>Anthophila</taxon>
        <taxon>Apidae</taxon>
        <taxon>Melipona</taxon>
    </lineage>
</organism>
<feature type="region of interest" description="Disordered" evidence="1">
    <location>
        <begin position="158"/>
        <end position="199"/>
    </location>
</feature>
<evidence type="ECO:0000313" key="2">
    <source>
        <dbReference type="EMBL" id="KAK1132929.1"/>
    </source>
</evidence>
<comment type="caution">
    <text evidence="2">The sequence shown here is derived from an EMBL/GenBank/DDBJ whole genome shotgun (WGS) entry which is preliminary data.</text>
</comment>
<dbReference type="EMBL" id="JAHYIQ010000004">
    <property type="protein sequence ID" value="KAK1132929.1"/>
    <property type="molecule type" value="Genomic_DNA"/>
</dbReference>
<reference evidence="2" key="1">
    <citation type="submission" date="2021-10" db="EMBL/GenBank/DDBJ databases">
        <title>Melipona bicolor Genome sequencing and assembly.</title>
        <authorList>
            <person name="Araujo N.S."/>
            <person name="Arias M.C."/>
        </authorList>
    </citation>
    <scope>NUCLEOTIDE SEQUENCE</scope>
    <source>
        <strain evidence="2">USP_2M_L1-L4_2017</strain>
        <tissue evidence="2">Whole body</tissue>
    </source>
</reference>
<keyword evidence="3" id="KW-1185">Reference proteome</keyword>
<name>A0AA40KU79_9HYME</name>